<feature type="transmembrane region" description="Helical" evidence="1">
    <location>
        <begin position="74"/>
        <end position="96"/>
    </location>
</feature>
<protein>
    <recommendedName>
        <fullName evidence="2">DUF5671 domain-containing protein</fullName>
    </recommendedName>
</protein>
<comment type="caution">
    <text evidence="3">The sequence shown here is derived from an EMBL/GenBank/DDBJ whole genome shotgun (WGS) entry which is preliminary data.</text>
</comment>
<keyword evidence="1" id="KW-0472">Membrane</keyword>
<dbReference type="InterPro" id="IPR043728">
    <property type="entry name" value="DUF5671"/>
</dbReference>
<feature type="transmembrane region" description="Helical" evidence="1">
    <location>
        <begin position="187"/>
        <end position="210"/>
    </location>
</feature>
<evidence type="ECO:0000259" key="2">
    <source>
        <dbReference type="Pfam" id="PF18920"/>
    </source>
</evidence>
<reference evidence="3 4" key="1">
    <citation type="journal article" date="2016" name="Nat. Commun.">
        <title>Thousands of microbial genomes shed light on interconnected biogeochemical processes in an aquifer system.</title>
        <authorList>
            <person name="Anantharaman K."/>
            <person name="Brown C.T."/>
            <person name="Hug L.A."/>
            <person name="Sharon I."/>
            <person name="Castelle C.J."/>
            <person name="Probst A.J."/>
            <person name="Thomas B.C."/>
            <person name="Singh A."/>
            <person name="Wilkins M.J."/>
            <person name="Karaoz U."/>
            <person name="Brodie E.L."/>
            <person name="Williams K.H."/>
            <person name="Hubbard S.S."/>
            <person name="Banfield J.F."/>
        </authorList>
    </citation>
    <scope>NUCLEOTIDE SEQUENCE [LARGE SCALE GENOMIC DNA]</scope>
</reference>
<dbReference type="AlphaFoldDB" id="A0A1F5N9N7"/>
<feature type="domain" description="DUF5671" evidence="2">
    <location>
        <begin position="71"/>
        <end position="185"/>
    </location>
</feature>
<evidence type="ECO:0000313" key="3">
    <source>
        <dbReference type="EMBL" id="OGE74411.1"/>
    </source>
</evidence>
<feature type="transmembrane region" description="Helical" evidence="1">
    <location>
        <begin position="156"/>
        <end position="181"/>
    </location>
</feature>
<evidence type="ECO:0000313" key="4">
    <source>
        <dbReference type="Proteomes" id="UP000177610"/>
    </source>
</evidence>
<dbReference type="EMBL" id="MFEH01000001">
    <property type="protein sequence ID" value="OGE74411.1"/>
    <property type="molecule type" value="Genomic_DNA"/>
</dbReference>
<name>A0A1F5N9N7_9BACT</name>
<sequence length="216" mass="23974">MDNIELKNYVDNARKQGMTDEQIRQNLAMAGWAEHDINQTLTPAPVASMGVTVPTPSHTASTDYHVNMWIVFQYILMFITLATSAISLSGIGHHFIDENLGMESGSSYASYFGNSLILGYVASLIVAFPVFAALFIILRRKIEIEPAIRNIKSRKFFIYVALLWTFIVLVVRVIGLVYGFLSGSEYAGASFAHLLVTFATAGSIFTYFILDVRKKG</sequence>
<proteinExistence type="predicted"/>
<keyword evidence="1" id="KW-0812">Transmembrane</keyword>
<accession>A0A1F5N9N7</accession>
<dbReference type="Proteomes" id="UP000177610">
    <property type="component" value="Unassembled WGS sequence"/>
</dbReference>
<gene>
    <name evidence="3" type="ORF">A2717_02660</name>
</gene>
<keyword evidence="1" id="KW-1133">Transmembrane helix</keyword>
<feature type="transmembrane region" description="Helical" evidence="1">
    <location>
        <begin position="116"/>
        <end position="136"/>
    </location>
</feature>
<organism evidence="3 4">
    <name type="scientific">Candidatus Doudnabacteria bacterium RIFCSPHIGHO2_01_FULL_41_86</name>
    <dbReference type="NCBI Taxonomy" id="1817821"/>
    <lineage>
        <taxon>Bacteria</taxon>
        <taxon>Candidatus Doudnaibacteriota</taxon>
    </lineage>
</organism>
<dbReference type="Pfam" id="PF18920">
    <property type="entry name" value="DUF5671"/>
    <property type="match status" value="1"/>
</dbReference>
<dbReference type="STRING" id="1817821.A2717_02660"/>
<evidence type="ECO:0000256" key="1">
    <source>
        <dbReference type="SAM" id="Phobius"/>
    </source>
</evidence>